<feature type="transmembrane region" description="Helical" evidence="2">
    <location>
        <begin position="123"/>
        <end position="146"/>
    </location>
</feature>
<accession>A0A6J7IZW4</accession>
<reference evidence="3" key="1">
    <citation type="submission" date="2020-05" db="EMBL/GenBank/DDBJ databases">
        <authorList>
            <person name="Chiriac C."/>
            <person name="Salcher M."/>
            <person name="Ghai R."/>
            <person name="Kavagutti S V."/>
        </authorList>
    </citation>
    <scope>NUCLEOTIDE SEQUENCE</scope>
</reference>
<dbReference type="EMBL" id="CAFBNE010000011">
    <property type="protein sequence ID" value="CAB4935792.1"/>
    <property type="molecule type" value="Genomic_DNA"/>
</dbReference>
<name>A0A6J7IZW4_9ZZZZ</name>
<feature type="compositionally biased region" description="Low complexity" evidence="1">
    <location>
        <begin position="321"/>
        <end position="332"/>
    </location>
</feature>
<sequence>MRAKWQSMAARSQAPQMWERLGYASTLSQSVALWYFPVSLAGPLFIDRVRFGGSWTAWIAISVGAQLVLMASFDICRRVIHRPGRPESQPALTLVAILSATFIRGAALGLLVMWFGFSTNMELGYRLVAGLMAATMVIIVALVFSARERHRDLVGRLDRERAALVDLDISMQGRLAEISRGITTLVTLKVEPLLDDLDSALSEVGEGAAIDHSLQSLRRLVDDELRPLSHQLGIERVDLDVLAVPVRLRTGDLAHVRPGDRYPDSDAVFCLKASRGEEFVAGPDGVLVREYDIVLAPAAVERQQPFSCPSQKADVPANPITTTASGMSGSSAERTLSSLPPPSCLRVMPQAIQVIGTVSTQVRRNAHMP</sequence>
<keyword evidence="2" id="KW-0472">Membrane</keyword>
<feature type="region of interest" description="Disordered" evidence="1">
    <location>
        <begin position="305"/>
        <end position="340"/>
    </location>
</feature>
<evidence type="ECO:0000313" key="3">
    <source>
        <dbReference type="EMBL" id="CAB4935792.1"/>
    </source>
</evidence>
<keyword evidence="2" id="KW-0812">Transmembrane</keyword>
<feature type="transmembrane region" description="Helical" evidence="2">
    <location>
        <begin position="92"/>
        <end position="117"/>
    </location>
</feature>
<gene>
    <name evidence="3" type="ORF">UFOPK3772_00558</name>
</gene>
<organism evidence="3">
    <name type="scientific">freshwater metagenome</name>
    <dbReference type="NCBI Taxonomy" id="449393"/>
    <lineage>
        <taxon>unclassified sequences</taxon>
        <taxon>metagenomes</taxon>
        <taxon>ecological metagenomes</taxon>
    </lineage>
</organism>
<feature type="transmembrane region" description="Helical" evidence="2">
    <location>
        <begin position="58"/>
        <end position="80"/>
    </location>
</feature>
<evidence type="ECO:0000256" key="2">
    <source>
        <dbReference type="SAM" id="Phobius"/>
    </source>
</evidence>
<dbReference type="AlphaFoldDB" id="A0A6J7IZW4"/>
<feature type="transmembrane region" description="Helical" evidence="2">
    <location>
        <begin position="21"/>
        <end position="46"/>
    </location>
</feature>
<protein>
    <submittedName>
        <fullName evidence="3">Unannotated protein</fullName>
    </submittedName>
</protein>
<proteinExistence type="predicted"/>
<keyword evidence="2" id="KW-1133">Transmembrane helix</keyword>
<evidence type="ECO:0000256" key="1">
    <source>
        <dbReference type="SAM" id="MobiDB-lite"/>
    </source>
</evidence>